<dbReference type="HOGENOM" id="CLU_561066_0_0_0"/>
<dbReference type="InterPro" id="IPR000297">
    <property type="entry name" value="PPIase_PpiC"/>
</dbReference>
<dbReference type="Pfam" id="PF13623">
    <property type="entry name" value="SurA_N_2"/>
    <property type="match status" value="1"/>
</dbReference>
<dbReference type="EMBL" id="CU466930">
    <property type="protein sequence ID" value="CAO80208.1"/>
    <property type="molecule type" value="Genomic_DNA"/>
</dbReference>
<gene>
    <name evidence="10" type="ordered locus">CLOAM0302</name>
</gene>
<protein>
    <recommendedName>
        <fullName evidence="9">PpiC domain-containing protein</fullName>
    </recommendedName>
</protein>
<dbReference type="PANTHER" id="PTHR47529:SF1">
    <property type="entry name" value="PERIPLASMIC CHAPERONE PPID"/>
    <property type="match status" value="1"/>
</dbReference>
<sequence length="486" mass="56486">MKYKVQIVLAICLLWTMSLISAKPDPNALVGKIGDREYNYKKFNDGFKSYLQYHGKGKVLTKQDSIKLNNQYWEELIGMYVYDQAIKAGKIKVTDAELEAEIKKNIPAEIKQIKDFQTNGKFDKAKYEQALKDHPDFKREVMNYSRDLYSYNKLIKTIKNEVKANPDSVKNAWLKENDYASAKIIHFDYNKLTSVNATDDEVRAFYEAHKDEFKRENGRSYLLARFPGNLSKAENAEQKAQENKILSTALYNRAKEVGLQKAAEEMNIPLEESTYFNSQDQIIPHIGRAPDLVSFAFNNPVGSIPDIFYAPTGDILVLELKSEIPEYYIDFEIKKQEMIIRANRAKRMYTMENYVQNFMQSETPETYLEAAIRDSIAVIEAEKVIADNEIKPLGKIPSLNTAILNTPEGSFTPLIENEKHWYLALVTKRQYPDLTLWEKDKKKIIADAEAKLQEDHLNQWYLEQRQKVQIIDNRKDFYELQMQLKL</sequence>
<keyword evidence="2" id="KW-1003">Cell membrane</keyword>
<evidence type="ECO:0000313" key="10">
    <source>
        <dbReference type="EMBL" id="CAO80208.1"/>
    </source>
</evidence>
<evidence type="ECO:0000313" key="11">
    <source>
        <dbReference type="Proteomes" id="UP000002019"/>
    </source>
</evidence>
<dbReference type="Pfam" id="PF13145">
    <property type="entry name" value="Rotamase_2"/>
    <property type="match status" value="1"/>
</dbReference>
<dbReference type="eggNOG" id="COG0760">
    <property type="taxonomic scope" value="Bacteria"/>
</dbReference>
<feature type="chain" id="PRO_5002758274" description="PpiC domain-containing protein" evidence="8">
    <location>
        <begin position="23"/>
        <end position="486"/>
    </location>
</feature>
<dbReference type="Proteomes" id="UP000002019">
    <property type="component" value="Chromosome"/>
</dbReference>
<comment type="subcellular location">
    <subcellularLocation>
        <location evidence="1">Cell membrane</location>
        <topology evidence="1">Single-pass type II membrane protein</topology>
    </subcellularLocation>
</comment>
<feature type="signal peptide" evidence="8">
    <location>
        <begin position="1"/>
        <end position="22"/>
    </location>
</feature>
<dbReference type="PANTHER" id="PTHR47529">
    <property type="entry name" value="PEPTIDYL-PROLYL CIS-TRANS ISOMERASE D"/>
    <property type="match status" value="1"/>
</dbReference>
<dbReference type="GO" id="GO:0005886">
    <property type="term" value="C:plasma membrane"/>
    <property type="evidence" value="ECO:0007669"/>
    <property type="project" value="UniProtKB-SubCell"/>
</dbReference>
<evidence type="ECO:0000256" key="7">
    <source>
        <dbReference type="ARBA" id="ARBA00038408"/>
    </source>
</evidence>
<dbReference type="AlphaFoldDB" id="B0VFF6"/>
<dbReference type="InterPro" id="IPR052029">
    <property type="entry name" value="PpiD_chaperone"/>
</dbReference>
<name>B0VFF6_CLOAI</name>
<dbReference type="STRING" id="459349.CLOAM0302"/>
<dbReference type="InterPro" id="IPR027304">
    <property type="entry name" value="Trigger_fact/SurA_dom_sf"/>
</dbReference>
<organism evidence="10 11">
    <name type="scientific">Cloacimonas acidaminovorans (strain Evry)</name>
    <dbReference type="NCBI Taxonomy" id="459349"/>
    <lineage>
        <taxon>Bacteria</taxon>
        <taxon>Pseudomonadati</taxon>
        <taxon>Candidatus Cloacimonadota</taxon>
        <taxon>Candidatus Cloacimonadia</taxon>
        <taxon>Candidatus Cloacimonadales</taxon>
        <taxon>Candidatus Cloacimonadaceae</taxon>
        <taxon>Candidatus Cloacimonas</taxon>
    </lineage>
</organism>
<evidence type="ECO:0000256" key="8">
    <source>
        <dbReference type="SAM" id="SignalP"/>
    </source>
</evidence>
<keyword evidence="6" id="KW-0143">Chaperone</keyword>
<dbReference type="OrthoDB" id="9812372at2"/>
<evidence type="ECO:0000256" key="3">
    <source>
        <dbReference type="ARBA" id="ARBA00022692"/>
    </source>
</evidence>
<reference evidence="10 11" key="1">
    <citation type="journal article" date="2008" name="J. Bacteriol.">
        <title>'Candidatus Cloacamonas acidaminovorans': genome sequence reconstruction provides a first glimpse of a new bacterial division.</title>
        <authorList>
            <person name="Pelletier E."/>
            <person name="Kreimeyer A."/>
            <person name="Bocs S."/>
            <person name="Rouy Z."/>
            <person name="Gyapay G."/>
            <person name="Chouari R."/>
            <person name="Riviere D."/>
            <person name="Ganesan A."/>
            <person name="Daegelen P."/>
            <person name="Sghir A."/>
            <person name="Cohen G.N."/>
            <person name="Medigue C."/>
            <person name="Weissenbach J."/>
            <person name="Le Paslier D."/>
        </authorList>
    </citation>
    <scope>NUCLEOTIDE SEQUENCE [LARGE SCALE GENOMIC DNA]</scope>
    <source>
        <strain evidence="11">Evry</strain>
    </source>
</reference>
<evidence type="ECO:0000256" key="4">
    <source>
        <dbReference type="ARBA" id="ARBA00022989"/>
    </source>
</evidence>
<feature type="domain" description="PpiC" evidence="9">
    <location>
        <begin position="198"/>
        <end position="332"/>
    </location>
</feature>
<keyword evidence="4" id="KW-1133">Transmembrane helix</keyword>
<proteinExistence type="inferred from homology"/>
<accession>B0VFF6</accession>
<keyword evidence="5" id="KW-0472">Membrane</keyword>
<evidence type="ECO:0000256" key="1">
    <source>
        <dbReference type="ARBA" id="ARBA00004401"/>
    </source>
</evidence>
<evidence type="ECO:0000256" key="2">
    <source>
        <dbReference type="ARBA" id="ARBA00022475"/>
    </source>
</evidence>
<keyword evidence="11" id="KW-1185">Reference proteome</keyword>
<keyword evidence="3" id="KW-0812">Transmembrane</keyword>
<evidence type="ECO:0000256" key="5">
    <source>
        <dbReference type="ARBA" id="ARBA00023136"/>
    </source>
</evidence>
<evidence type="ECO:0000259" key="9">
    <source>
        <dbReference type="Pfam" id="PF13145"/>
    </source>
</evidence>
<evidence type="ECO:0000256" key="6">
    <source>
        <dbReference type="ARBA" id="ARBA00023186"/>
    </source>
</evidence>
<dbReference type="RefSeq" id="WP_015424069.1">
    <property type="nucleotide sequence ID" value="NC_020449.1"/>
</dbReference>
<comment type="similarity">
    <text evidence="7">Belongs to the PpiD chaperone family.</text>
</comment>
<dbReference type="SUPFAM" id="SSF109998">
    <property type="entry name" value="Triger factor/SurA peptide-binding domain-like"/>
    <property type="match status" value="1"/>
</dbReference>
<dbReference type="GO" id="GO:0003755">
    <property type="term" value="F:peptidyl-prolyl cis-trans isomerase activity"/>
    <property type="evidence" value="ECO:0007669"/>
    <property type="project" value="InterPro"/>
</dbReference>
<keyword evidence="8" id="KW-0732">Signal</keyword>
<dbReference type="KEGG" id="caci:CLOAM0302"/>